<gene>
    <name evidence="2" type="ORF">GOP47_0016313</name>
</gene>
<dbReference type="Proteomes" id="UP000886520">
    <property type="component" value="Chromosome 16"/>
</dbReference>
<sequence>MRWGSCFLLISLLLASSNRWTFSPFSDVRSLPRDHQTLSLPAGSSKPGDWYPLSGAVFSWSRVAPREEAAEEKHPADKLLRRQKADMTESYILGGY</sequence>
<proteinExistence type="predicted"/>
<evidence type="ECO:0000256" key="1">
    <source>
        <dbReference type="SAM" id="SignalP"/>
    </source>
</evidence>
<dbReference type="EMBL" id="JABFUD020000016">
    <property type="protein sequence ID" value="KAI5067968.1"/>
    <property type="molecule type" value="Genomic_DNA"/>
</dbReference>
<comment type="caution">
    <text evidence="2">The sequence shown here is derived from an EMBL/GenBank/DDBJ whole genome shotgun (WGS) entry which is preliminary data.</text>
</comment>
<organism evidence="2 3">
    <name type="scientific">Adiantum capillus-veneris</name>
    <name type="common">Maidenhair fern</name>
    <dbReference type="NCBI Taxonomy" id="13818"/>
    <lineage>
        <taxon>Eukaryota</taxon>
        <taxon>Viridiplantae</taxon>
        <taxon>Streptophyta</taxon>
        <taxon>Embryophyta</taxon>
        <taxon>Tracheophyta</taxon>
        <taxon>Polypodiopsida</taxon>
        <taxon>Polypodiidae</taxon>
        <taxon>Polypodiales</taxon>
        <taxon>Pteridineae</taxon>
        <taxon>Pteridaceae</taxon>
        <taxon>Vittarioideae</taxon>
        <taxon>Adiantum</taxon>
    </lineage>
</organism>
<feature type="signal peptide" evidence="1">
    <location>
        <begin position="1"/>
        <end position="19"/>
    </location>
</feature>
<dbReference type="AlphaFoldDB" id="A0A9D4UIC8"/>
<evidence type="ECO:0000313" key="3">
    <source>
        <dbReference type="Proteomes" id="UP000886520"/>
    </source>
</evidence>
<accession>A0A9D4UIC8</accession>
<keyword evidence="3" id="KW-1185">Reference proteome</keyword>
<protein>
    <submittedName>
        <fullName evidence="2">Uncharacterized protein</fullName>
    </submittedName>
</protein>
<feature type="chain" id="PRO_5038877134" evidence="1">
    <location>
        <begin position="20"/>
        <end position="96"/>
    </location>
</feature>
<evidence type="ECO:0000313" key="2">
    <source>
        <dbReference type="EMBL" id="KAI5067968.1"/>
    </source>
</evidence>
<keyword evidence="1" id="KW-0732">Signal</keyword>
<name>A0A9D4UIC8_ADICA</name>
<reference evidence="2" key="1">
    <citation type="submission" date="2021-01" db="EMBL/GenBank/DDBJ databases">
        <title>Adiantum capillus-veneris genome.</title>
        <authorList>
            <person name="Fang Y."/>
            <person name="Liao Q."/>
        </authorList>
    </citation>
    <scope>NUCLEOTIDE SEQUENCE</scope>
    <source>
        <strain evidence="2">H3</strain>
        <tissue evidence="2">Leaf</tissue>
    </source>
</reference>